<feature type="domain" description="Band 7" evidence="3">
    <location>
        <begin position="52"/>
        <end position="207"/>
    </location>
</feature>
<evidence type="ECO:0000313" key="5">
    <source>
        <dbReference type="Proteomes" id="UP000266426"/>
    </source>
</evidence>
<sequence>MKHDMPGHTTERSTDYDLAHKSLMDALRISFRILQAAMLFVVLGFLCSGIFVVKQHETALILRFGNVVGTPADRVLKAGLHWAWPYPIDTVIKVPSGRIQSLSIDSFWYKDTGADKKKTPRTLRPGIDGYIICGDVNLIHAVWTLRYQIIDPYAYVLKVNNEEQLLKRLFNNAVISAAGSLTVDNVLKTGIEEFRRAVEQKTQANLRSE</sequence>
<name>A0A3A4R9X1_9BACT</name>
<keyword evidence="2" id="KW-0812">Transmembrane</keyword>
<comment type="subcellular location">
    <subcellularLocation>
        <location evidence="1">Membrane</location>
        <topology evidence="1">Single-pass membrane protein</topology>
    </subcellularLocation>
</comment>
<reference evidence="4 5" key="1">
    <citation type="journal article" date="2017" name="ISME J.">
        <title>Energy and carbon metabolisms in a deep terrestrial subsurface fluid microbial community.</title>
        <authorList>
            <person name="Momper L."/>
            <person name="Jungbluth S.P."/>
            <person name="Lee M.D."/>
            <person name="Amend J.P."/>
        </authorList>
    </citation>
    <scope>NUCLEOTIDE SEQUENCE [LARGE SCALE GENOMIC DNA]</scope>
    <source>
        <strain evidence="4">SURF_26</strain>
    </source>
</reference>
<evidence type="ECO:0000259" key="3">
    <source>
        <dbReference type="Pfam" id="PF01145"/>
    </source>
</evidence>
<dbReference type="Gene3D" id="3.30.479.30">
    <property type="entry name" value="Band 7 domain"/>
    <property type="match status" value="1"/>
</dbReference>
<keyword evidence="2" id="KW-0472">Membrane</keyword>
<feature type="non-terminal residue" evidence="4">
    <location>
        <position position="209"/>
    </location>
</feature>
<dbReference type="EMBL" id="QZJZ01000068">
    <property type="protein sequence ID" value="RJP58321.1"/>
    <property type="molecule type" value="Genomic_DNA"/>
</dbReference>
<gene>
    <name evidence="4" type="ORF">C4541_08375</name>
</gene>
<evidence type="ECO:0000313" key="4">
    <source>
        <dbReference type="EMBL" id="RJP58321.1"/>
    </source>
</evidence>
<dbReference type="Proteomes" id="UP000266426">
    <property type="component" value="Unassembled WGS sequence"/>
</dbReference>
<dbReference type="PANTHER" id="PTHR42911">
    <property type="entry name" value="MODULATOR OF FTSH PROTEASE HFLC"/>
    <property type="match status" value="1"/>
</dbReference>
<evidence type="ECO:0000256" key="2">
    <source>
        <dbReference type="SAM" id="Phobius"/>
    </source>
</evidence>
<dbReference type="InterPro" id="IPR036013">
    <property type="entry name" value="Band_7/SPFH_dom_sf"/>
</dbReference>
<dbReference type="Pfam" id="PF01145">
    <property type="entry name" value="Band_7"/>
    <property type="match status" value="1"/>
</dbReference>
<organism evidence="4 5">
    <name type="scientific">Candidatus Auribacter fodinae</name>
    <dbReference type="NCBI Taxonomy" id="2093366"/>
    <lineage>
        <taxon>Bacteria</taxon>
        <taxon>Pseudomonadati</taxon>
        <taxon>Candidatus Auribacterota</taxon>
        <taxon>Candidatus Auribacteria</taxon>
        <taxon>Candidatus Auribacterales</taxon>
        <taxon>Candidatus Auribacteraceae</taxon>
        <taxon>Candidatus Auribacter</taxon>
    </lineage>
</organism>
<dbReference type="PANTHER" id="PTHR42911:SF1">
    <property type="entry name" value="MODULATOR OF FTSH PROTEASE HFLC"/>
    <property type="match status" value="1"/>
</dbReference>
<feature type="transmembrane region" description="Helical" evidence="2">
    <location>
        <begin position="33"/>
        <end position="53"/>
    </location>
</feature>
<protein>
    <recommendedName>
        <fullName evidence="3">Band 7 domain-containing protein</fullName>
    </recommendedName>
</protein>
<proteinExistence type="predicted"/>
<keyword evidence="2" id="KW-1133">Transmembrane helix</keyword>
<dbReference type="AlphaFoldDB" id="A0A3A4R9X1"/>
<accession>A0A3A4R9X1</accession>
<dbReference type="SUPFAM" id="SSF117892">
    <property type="entry name" value="Band 7/SPFH domain"/>
    <property type="match status" value="1"/>
</dbReference>
<evidence type="ECO:0000256" key="1">
    <source>
        <dbReference type="ARBA" id="ARBA00004167"/>
    </source>
</evidence>
<dbReference type="GO" id="GO:0016020">
    <property type="term" value="C:membrane"/>
    <property type="evidence" value="ECO:0007669"/>
    <property type="project" value="UniProtKB-SubCell"/>
</dbReference>
<comment type="caution">
    <text evidence="4">The sequence shown here is derived from an EMBL/GenBank/DDBJ whole genome shotgun (WGS) entry which is preliminary data.</text>
</comment>
<dbReference type="InterPro" id="IPR001107">
    <property type="entry name" value="Band_7"/>
</dbReference>